<evidence type="ECO:0000313" key="3">
    <source>
        <dbReference type="Proteomes" id="UP000299102"/>
    </source>
</evidence>
<evidence type="ECO:0000256" key="1">
    <source>
        <dbReference type="SAM" id="MobiDB-lite"/>
    </source>
</evidence>
<organism evidence="2 3">
    <name type="scientific">Eumeta variegata</name>
    <name type="common">Bagworm moth</name>
    <name type="synonym">Eumeta japonica</name>
    <dbReference type="NCBI Taxonomy" id="151549"/>
    <lineage>
        <taxon>Eukaryota</taxon>
        <taxon>Metazoa</taxon>
        <taxon>Ecdysozoa</taxon>
        <taxon>Arthropoda</taxon>
        <taxon>Hexapoda</taxon>
        <taxon>Insecta</taxon>
        <taxon>Pterygota</taxon>
        <taxon>Neoptera</taxon>
        <taxon>Endopterygota</taxon>
        <taxon>Lepidoptera</taxon>
        <taxon>Glossata</taxon>
        <taxon>Ditrysia</taxon>
        <taxon>Tineoidea</taxon>
        <taxon>Psychidae</taxon>
        <taxon>Oiketicinae</taxon>
        <taxon>Eumeta</taxon>
    </lineage>
</organism>
<comment type="caution">
    <text evidence="2">The sequence shown here is derived from an EMBL/GenBank/DDBJ whole genome shotgun (WGS) entry which is preliminary data.</text>
</comment>
<reference evidence="2 3" key="1">
    <citation type="journal article" date="2019" name="Commun. Biol.">
        <title>The bagworm genome reveals a unique fibroin gene that provides high tensile strength.</title>
        <authorList>
            <person name="Kono N."/>
            <person name="Nakamura H."/>
            <person name="Ohtoshi R."/>
            <person name="Tomita M."/>
            <person name="Numata K."/>
            <person name="Arakawa K."/>
        </authorList>
    </citation>
    <scope>NUCLEOTIDE SEQUENCE [LARGE SCALE GENOMIC DNA]</scope>
</reference>
<name>A0A4C2A871_EUMVA</name>
<dbReference type="AlphaFoldDB" id="A0A4C2A871"/>
<evidence type="ECO:0000313" key="2">
    <source>
        <dbReference type="EMBL" id="GBP95414.1"/>
    </source>
</evidence>
<dbReference type="EMBL" id="BGZK01002626">
    <property type="protein sequence ID" value="GBP95414.1"/>
    <property type="molecule type" value="Genomic_DNA"/>
</dbReference>
<sequence>MRRGAAAGTPPAPPSATAATPRVRAVHLAANYCFLTLPRKYETTAKRADGTIAQKLKTWIYGDFPKSVLAGGWSGAAVRSPRAGVRPTSLYRVAGVRVNEIEIEFQNRTGIEINLPSSSSTTPHYGQCSSRVSRAGAWRGECAAERDGARVQVVKEMPHDRMDTSKY</sequence>
<gene>
    <name evidence="2" type="ORF">EVAR_90804_1</name>
</gene>
<proteinExistence type="predicted"/>
<accession>A0A4C2A871</accession>
<dbReference type="Proteomes" id="UP000299102">
    <property type="component" value="Unassembled WGS sequence"/>
</dbReference>
<protein>
    <submittedName>
        <fullName evidence="2">Uncharacterized protein</fullName>
    </submittedName>
</protein>
<feature type="region of interest" description="Disordered" evidence="1">
    <location>
        <begin position="1"/>
        <end position="20"/>
    </location>
</feature>
<keyword evidence="3" id="KW-1185">Reference proteome</keyword>